<dbReference type="GO" id="GO:0016757">
    <property type="term" value="F:glycosyltransferase activity"/>
    <property type="evidence" value="ECO:0007669"/>
    <property type="project" value="UniProtKB-KW"/>
</dbReference>
<proteinExistence type="predicted"/>
<evidence type="ECO:0000256" key="4">
    <source>
        <dbReference type="ARBA" id="ARBA00022692"/>
    </source>
</evidence>
<dbReference type="GO" id="GO:0016020">
    <property type="term" value="C:membrane"/>
    <property type="evidence" value="ECO:0007669"/>
    <property type="project" value="UniProtKB-SubCell"/>
</dbReference>
<evidence type="ECO:0000256" key="2">
    <source>
        <dbReference type="ARBA" id="ARBA00022676"/>
    </source>
</evidence>
<keyword evidence="11" id="KW-1185">Reference proteome</keyword>
<feature type="chain" id="PRO_5041970877" description="Fringe-like glycosyltransferase domain-containing protein" evidence="8">
    <location>
        <begin position="18"/>
        <end position="224"/>
    </location>
</feature>
<dbReference type="InterPro" id="IPR003378">
    <property type="entry name" value="Fringe-like_glycosylTrfase"/>
</dbReference>
<evidence type="ECO:0000256" key="8">
    <source>
        <dbReference type="SAM" id="SignalP"/>
    </source>
</evidence>
<keyword evidence="2" id="KW-0328">Glycosyltransferase</keyword>
<accession>A0AAD8A9D8</accession>
<dbReference type="AlphaFoldDB" id="A0AAD8A9D8"/>
<sequence>MATLFYFWLFVCVTVYGLDAPDVVFVVLSQGDSYHESLAKQLKTSLEQQANAANQIKPVVHLAHEDFSHPGAWTVIPLISELNSLHGSNSSWIVFCESHTSISLPHMIEMLNKFNFTQEVFLGHALHDREATIIHHFAFSDNPEQFKYPNFACGFAMSRALLQRIAFRLDQGEEPNIDFSIDSSHELALYIWDNGKGPVLTHSSQLCLTNEPHCASYPIKFKAC</sequence>
<keyword evidence="8" id="KW-0732">Signal</keyword>
<evidence type="ECO:0000256" key="3">
    <source>
        <dbReference type="ARBA" id="ARBA00022679"/>
    </source>
</evidence>
<keyword evidence="3" id="KW-0808">Transferase</keyword>
<keyword evidence="7" id="KW-0472">Membrane</keyword>
<reference evidence="10" key="1">
    <citation type="journal article" date="2023" name="IScience">
        <title>Live-bearing cockroach genome reveals convergent evolutionary mechanisms linked to viviparity in insects and beyond.</title>
        <authorList>
            <person name="Fouks B."/>
            <person name="Harrison M.C."/>
            <person name="Mikhailova A.A."/>
            <person name="Marchal E."/>
            <person name="English S."/>
            <person name="Carruthers M."/>
            <person name="Jennings E.C."/>
            <person name="Chiamaka E.L."/>
            <person name="Frigard R.A."/>
            <person name="Pippel M."/>
            <person name="Attardo G.M."/>
            <person name="Benoit J.B."/>
            <person name="Bornberg-Bauer E."/>
            <person name="Tobe S.S."/>
        </authorList>
    </citation>
    <scope>NUCLEOTIDE SEQUENCE</scope>
    <source>
        <strain evidence="10">Stay&amp;Tobe</strain>
    </source>
</reference>
<protein>
    <recommendedName>
        <fullName evidence="9">Fringe-like glycosyltransferase domain-containing protein</fullName>
    </recommendedName>
</protein>
<evidence type="ECO:0000256" key="5">
    <source>
        <dbReference type="ARBA" id="ARBA00022968"/>
    </source>
</evidence>
<dbReference type="Pfam" id="PF02434">
    <property type="entry name" value="Fringe"/>
    <property type="match status" value="1"/>
</dbReference>
<keyword evidence="6" id="KW-1133">Transmembrane helix</keyword>
<evidence type="ECO:0000313" key="11">
    <source>
        <dbReference type="Proteomes" id="UP001233999"/>
    </source>
</evidence>
<evidence type="ECO:0000259" key="9">
    <source>
        <dbReference type="Pfam" id="PF02434"/>
    </source>
</evidence>
<feature type="non-terminal residue" evidence="10">
    <location>
        <position position="1"/>
    </location>
</feature>
<evidence type="ECO:0000256" key="1">
    <source>
        <dbReference type="ARBA" id="ARBA00004606"/>
    </source>
</evidence>
<dbReference type="EMBL" id="JASPKZ010002709">
    <property type="protein sequence ID" value="KAJ9594889.1"/>
    <property type="molecule type" value="Genomic_DNA"/>
</dbReference>
<organism evidence="10 11">
    <name type="scientific">Diploptera punctata</name>
    <name type="common">Pacific beetle cockroach</name>
    <dbReference type="NCBI Taxonomy" id="6984"/>
    <lineage>
        <taxon>Eukaryota</taxon>
        <taxon>Metazoa</taxon>
        <taxon>Ecdysozoa</taxon>
        <taxon>Arthropoda</taxon>
        <taxon>Hexapoda</taxon>
        <taxon>Insecta</taxon>
        <taxon>Pterygota</taxon>
        <taxon>Neoptera</taxon>
        <taxon>Polyneoptera</taxon>
        <taxon>Dictyoptera</taxon>
        <taxon>Blattodea</taxon>
        <taxon>Blaberoidea</taxon>
        <taxon>Blaberidae</taxon>
        <taxon>Diplopterinae</taxon>
        <taxon>Diploptera</taxon>
    </lineage>
</organism>
<feature type="non-terminal residue" evidence="10">
    <location>
        <position position="224"/>
    </location>
</feature>
<evidence type="ECO:0000313" key="10">
    <source>
        <dbReference type="EMBL" id="KAJ9594889.1"/>
    </source>
</evidence>
<keyword evidence="4" id="KW-0812">Transmembrane</keyword>
<gene>
    <name evidence="10" type="ORF">L9F63_013814</name>
</gene>
<evidence type="ECO:0000256" key="6">
    <source>
        <dbReference type="ARBA" id="ARBA00022989"/>
    </source>
</evidence>
<comment type="subcellular location">
    <subcellularLocation>
        <location evidence="1">Membrane</location>
        <topology evidence="1">Single-pass type II membrane protein</topology>
    </subcellularLocation>
</comment>
<dbReference type="Gene3D" id="3.90.550.50">
    <property type="match status" value="1"/>
</dbReference>
<evidence type="ECO:0000256" key="7">
    <source>
        <dbReference type="ARBA" id="ARBA00023136"/>
    </source>
</evidence>
<dbReference type="Proteomes" id="UP001233999">
    <property type="component" value="Unassembled WGS sequence"/>
</dbReference>
<name>A0AAD8A9D8_DIPPU</name>
<feature type="domain" description="Fringe-like glycosyltransferase" evidence="9">
    <location>
        <begin position="74"/>
        <end position="169"/>
    </location>
</feature>
<keyword evidence="5" id="KW-0735">Signal-anchor</keyword>
<comment type="caution">
    <text evidence="10">The sequence shown here is derived from an EMBL/GenBank/DDBJ whole genome shotgun (WGS) entry which is preliminary data.</text>
</comment>
<feature type="signal peptide" evidence="8">
    <location>
        <begin position="1"/>
        <end position="17"/>
    </location>
</feature>
<reference evidence="10" key="2">
    <citation type="submission" date="2023-05" db="EMBL/GenBank/DDBJ databases">
        <authorList>
            <person name="Fouks B."/>
        </authorList>
    </citation>
    <scope>NUCLEOTIDE SEQUENCE</scope>
    <source>
        <strain evidence="10">Stay&amp;Tobe</strain>
        <tissue evidence="10">Testes</tissue>
    </source>
</reference>